<dbReference type="EMBL" id="HE612868">
    <property type="protein sequence ID" value="CCE65744.1"/>
    <property type="molecule type" value="Genomic_DNA"/>
</dbReference>
<evidence type="ECO:0000256" key="2">
    <source>
        <dbReference type="ARBA" id="ARBA00011022"/>
    </source>
</evidence>
<evidence type="ECO:0000256" key="8">
    <source>
        <dbReference type="SAM" id="MobiDB-lite"/>
    </source>
</evidence>
<evidence type="ECO:0000256" key="6">
    <source>
        <dbReference type="ARBA" id="ARBA00023242"/>
    </source>
</evidence>
<dbReference type="HOGENOM" id="CLU_1372424_0_0_1"/>
<comment type="subcellular location">
    <subcellularLocation>
        <location evidence="1">Nucleus</location>
        <location evidence="1">Nucleolus</location>
    </subcellularLocation>
</comment>
<dbReference type="GO" id="GO:0032040">
    <property type="term" value="C:small-subunit processome"/>
    <property type="evidence" value="ECO:0007669"/>
    <property type="project" value="EnsemblFungi"/>
</dbReference>
<evidence type="ECO:0000256" key="3">
    <source>
        <dbReference type="ARBA" id="ARBA00011523"/>
    </source>
</evidence>
<dbReference type="eggNOG" id="ENOG502S2IS">
    <property type="taxonomic scope" value="Eukaryota"/>
</dbReference>
<evidence type="ECO:0000256" key="7">
    <source>
        <dbReference type="ARBA" id="ARBA00025083"/>
    </source>
</evidence>
<feature type="compositionally biased region" description="Basic residues" evidence="8">
    <location>
        <begin position="1"/>
        <end position="15"/>
    </location>
</feature>
<dbReference type="STRING" id="1071381.G8C0M9"/>
<comment type="similarity">
    <text evidence="2">Belongs to the SLX9 family.</text>
</comment>
<dbReference type="GO" id="GO:0000462">
    <property type="term" value="P:maturation of SSU-rRNA from tricistronic rRNA transcript (SSU-rRNA, 5.8S rRNA, LSU-rRNA)"/>
    <property type="evidence" value="ECO:0007669"/>
    <property type="project" value="EnsemblFungi"/>
</dbReference>
<protein>
    <recommendedName>
        <fullName evidence="4">Ribosome biogenesis protein SLX9</fullName>
    </recommendedName>
</protein>
<organism evidence="9 10">
    <name type="scientific">Tetrapisispora phaffii (strain ATCC 24235 / CBS 4417 / NBRC 1672 / NRRL Y-8282 / UCD 70-5)</name>
    <name type="common">Yeast</name>
    <name type="synonym">Fabospora phaffii</name>
    <dbReference type="NCBI Taxonomy" id="1071381"/>
    <lineage>
        <taxon>Eukaryota</taxon>
        <taxon>Fungi</taxon>
        <taxon>Dikarya</taxon>
        <taxon>Ascomycota</taxon>
        <taxon>Saccharomycotina</taxon>
        <taxon>Saccharomycetes</taxon>
        <taxon>Saccharomycetales</taxon>
        <taxon>Saccharomycetaceae</taxon>
        <taxon>Tetrapisispora</taxon>
    </lineage>
</organism>
<dbReference type="OMA" id="PKAYLHQ"/>
<proteinExistence type="inferred from homology"/>
<evidence type="ECO:0000313" key="9">
    <source>
        <dbReference type="EMBL" id="CCE65744.1"/>
    </source>
</evidence>
<comment type="function">
    <text evidence="7">Involved in ribosome biogenesis. Required for normal pre-rRNA processing in internal transcribed spacer 1 (ITS1). May be involved in the movements of the replication forks.</text>
</comment>
<sequence>MVAKKRTTLRNKAASKKPNNSLNGSEAVFHQLSTPNSFPEDPKAFLHQLRETKKEKQMNKQDTFLTQIKERAAGNPDFAGISKSSIRRRKRNMKNDLKPKMNDLLLSLNKEAGLKEILENDHKTGSLEDEDMMVDTNVTKITKSTKYRHINNETSASVKIKKNQPSIRNQKGAKQLTKDESKRFVQVLNNNAFKADPFGSLKEIIKMQKF</sequence>
<evidence type="ECO:0000313" key="10">
    <source>
        <dbReference type="Proteomes" id="UP000005666"/>
    </source>
</evidence>
<dbReference type="InterPro" id="IPR028160">
    <property type="entry name" value="Slx9-like"/>
</dbReference>
<dbReference type="GO" id="GO:0000056">
    <property type="term" value="P:ribosomal small subunit export from nucleus"/>
    <property type="evidence" value="ECO:0007669"/>
    <property type="project" value="EnsemblFungi"/>
</dbReference>
<dbReference type="GeneID" id="11532012"/>
<dbReference type="Pfam" id="PF15341">
    <property type="entry name" value="SLX9"/>
    <property type="match status" value="1"/>
</dbReference>
<keyword evidence="10" id="KW-1185">Reference proteome</keyword>
<evidence type="ECO:0000256" key="4">
    <source>
        <dbReference type="ARBA" id="ARBA00021321"/>
    </source>
</evidence>
<evidence type="ECO:0000256" key="5">
    <source>
        <dbReference type="ARBA" id="ARBA00022517"/>
    </source>
</evidence>
<name>G8C0M9_TETPH</name>
<dbReference type="GO" id="GO:0051880">
    <property type="term" value="F:G-quadruplex DNA binding"/>
    <property type="evidence" value="ECO:0007669"/>
    <property type="project" value="EnsemblFungi"/>
</dbReference>
<comment type="subunit">
    <text evidence="3">Interacts with the 35S, 23S and 20S pre-rRNAs and with the U3 snoRNA.</text>
</comment>
<dbReference type="RefSeq" id="XP_003688178.1">
    <property type="nucleotide sequence ID" value="XM_003688130.1"/>
</dbReference>
<gene>
    <name evidence="9" type="primary">TPHA0M01690</name>
    <name evidence="9" type="ordered locus">TPHA_0M01690</name>
</gene>
<dbReference type="Proteomes" id="UP000005666">
    <property type="component" value="Chromosome 13"/>
</dbReference>
<dbReference type="OrthoDB" id="4068648at2759"/>
<evidence type="ECO:0000256" key="1">
    <source>
        <dbReference type="ARBA" id="ARBA00004604"/>
    </source>
</evidence>
<accession>G8C0M9</accession>
<dbReference type="GO" id="GO:0030688">
    <property type="term" value="C:preribosome, small subunit precursor"/>
    <property type="evidence" value="ECO:0007669"/>
    <property type="project" value="EnsemblFungi"/>
</dbReference>
<dbReference type="AlphaFoldDB" id="G8C0M9"/>
<feature type="region of interest" description="Disordered" evidence="8">
    <location>
        <begin position="1"/>
        <end position="39"/>
    </location>
</feature>
<dbReference type="KEGG" id="tpf:TPHA_0M01690"/>
<keyword evidence="5" id="KW-0690">Ribosome biogenesis</keyword>
<dbReference type="GO" id="GO:0030686">
    <property type="term" value="C:90S preribosome"/>
    <property type="evidence" value="ECO:0007669"/>
    <property type="project" value="EnsemblFungi"/>
</dbReference>
<keyword evidence="6" id="KW-0539">Nucleus</keyword>
<reference evidence="9 10" key="1">
    <citation type="journal article" date="2011" name="Proc. Natl. Acad. Sci. U.S.A.">
        <title>Evolutionary erosion of yeast sex chromosomes by mating-type switching accidents.</title>
        <authorList>
            <person name="Gordon J.L."/>
            <person name="Armisen D."/>
            <person name="Proux-Wera E."/>
            <person name="Oheigeartaigh S.S."/>
            <person name="Byrne K.P."/>
            <person name="Wolfe K.H."/>
        </authorList>
    </citation>
    <scope>NUCLEOTIDE SEQUENCE [LARGE SCALE GENOMIC DNA]</scope>
    <source>
        <strain evidence="10">ATCC 24235 / CBS 4417 / NBRC 1672 / NRRL Y-8282 / UCD 70-5</strain>
    </source>
</reference>